<organism evidence="1">
    <name type="scientific">Oppiella nova</name>
    <dbReference type="NCBI Taxonomy" id="334625"/>
    <lineage>
        <taxon>Eukaryota</taxon>
        <taxon>Metazoa</taxon>
        <taxon>Ecdysozoa</taxon>
        <taxon>Arthropoda</taxon>
        <taxon>Chelicerata</taxon>
        <taxon>Arachnida</taxon>
        <taxon>Acari</taxon>
        <taxon>Acariformes</taxon>
        <taxon>Sarcoptiformes</taxon>
        <taxon>Oribatida</taxon>
        <taxon>Brachypylina</taxon>
        <taxon>Oppioidea</taxon>
        <taxon>Oppiidae</taxon>
        <taxon>Oppiella</taxon>
    </lineage>
</organism>
<sequence length="106" mass="11730">MASSEVVIVTRKTCGQVVVYCRSIRFIKAGCRCISKHRSFRHLCPTPQPHTHRHYCHHNSRTIISTSMSTTTSPPPATTPKGYATIAIEGNVGSGKTTFTGHTYRQ</sequence>
<name>A0A7R9QVD9_9ACAR</name>
<dbReference type="EMBL" id="CAJPVJ010017060">
    <property type="protein sequence ID" value="CAG2176458.1"/>
    <property type="molecule type" value="Genomic_DNA"/>
</dbReference>
<gene>
    <name evidence="1" type="ORF">ONB1V03_LOCUS15892</name>
</gene>
<dbReference type="AlphaFoldDB" id="A0A7R9QVD9"/>
<reference evidence="1" key="1">
    <citation type="submission" date="2020-11" db="EMBL/GenBank/DDBJ databases">
        <authorList>
            <person name="Tran Van P."/>
        </authorList>
    </citation>
    <scope>NUCLEOTIDE SEQUENCE</scope>
</reference>
<evidence type="ECO:0000313" key="1">
    <source>
        <dbReference type="EMBL" id="CAD7659296.1"/>
    </source>
</evidence>
<protein>
    <submittedName>
        <fullName evidence="1">Uncharacterized protein</fullName>
    </submittedName>
</protein>
<accession>A0A7R9QVD9</accession>
<dbReference type="Proteomes" id="UP000728032">
    <property type="component" value="Unassembled WGS sequence"/>
</dbReference>
<proteinExistence type="predicted"/>
<keyword evidence="2" id="KW-1185">Reference proteome</keyword>
<dbReference type="EMBL" id="OC931885">
    <property type="protein sequence ID" value="CAD7659296.1"/>
    <property type="molecule type" value="Genomic_DNA"/>
</dbReference>
<evidence type="ECO:0000313" key="2">
    <source>
        <dbReference type="Proteomes" id="UP000728032"/>
    </source>
</evidence>